<dbReference type="OrthoDB" id="187753at2759"/>
<protein>
    <submittedName>
        <fullName evidence="1">Uncharacterized protein</fullName>
    </submittedName>
</protein>
<comment type="caution">
    <text evidence="1">The sequence shown here is derived from an EMBL/GenBank/DDBJ whole genome shotgun (WGS) entry which is preliminary data.</text>
</comment>
<proteinExistence type="predicted"/>
<dbReference type="EMBL" id="BRXZ01007684">
    <property type="protein sequence ID" value="GMI31920.1"/>
    <property type="molecule type" value="Genomic_DNA"/>
</dbReference>
<sequence length="353" mass="38978">MGLGDELKEECLSISDGHTNIYDLASSLGYQVGTTVFNSMSLAGSTPLRIFLPSFPNNAGELEKLADLMCTNWKILGGVDCKVKHWPDTPASCLEIDWSFRTPSMSLYHRESPSEISGQIRDTEVYVDETLAGLGLCPFTKSMERSALGLESMGVKPGPVAIRHSADLKADPETTPATVLASMYWSGVTELLEKDETSAATFLLIAPSSPYTNFKSFFTDCDSFIEKTNFLAPGAMGRVWFHPSYTLSEVGYQSGGHAPPLSEVSSLMDMYISGHPGAKRPADPDMARAHDITRRTPWPTINLLRPRQLEMAKENDKRENRAKVYPRNVVRVLEAEERGELEKLMKCPLGFKG</sequence>
<evidence type="ECO:0000313" key="2">
    <source>
        <dbReference type="Proteomes" id="UP001165082"/>
    </source>
</evidence>
<dbReference type="AlphaFoldDB" id="A0A9W7L4M2"/>
<keyword evidence="2" id="KW-1185">Reference proteome</keyword>
<gene>
    <name evidence="1" type="ORF">TrRE_jg2012</name>
</gene>
<reference evidence="1" key="1">
    <citation type="submission" date="2022-07" db="EMBL/GenBank/DDBJ databases">
        <title>Genome analysis of Parmales, a sister group of diatoms, reveals the evolutionary specialization of diatoms from phago-mixotrophs to photoautotrophs.</title>
        <authorList>
            <person name="Ban H."/>
            <person name="Sato S."/>
            <person name="Yoshikawa S."/>
            <person name="Kazumasa Y."/>
            <person name="Nakamura Y."/>
            <person name="Ichinomiya M."/>
            <person name="Saitoh K."/>
            <person name="Sato N."/>
            <person name="Blanc-Mathieu R."/>
            <person name="Endo H."/>
            <person name="Kuwata A."/>
            <person name="Ogata H."/>
        </authorList>
    </citation>
    <scope>NUCLEOTIDE SEQUENCE</scope>
</reference>
<name>A0A9W7L4M2_9STRA</name>
<organism evidence="1 2">
    <name type="scientific">Triparma retinervis</name>
    <dbReference type="NCBI Taxonomy" id="2557542"/>
    <lineage>
        <taxon>Eukaryota</taxon>
        <taxon>Sar</taxon>
        <taxon>Stramenopiles</taxon>
        <taxon>Ochrophyta</taxon>
        <taxon>Bolidophyceae</taxon>
        <taxon>Parmales</taxon>
        <taxon>Triparmaceae</taxon>
        <taxon>Triparma</taxon>
    </lineage>
</organism>
<evidence type="ECO:0000313" key="1">
    <source>
        <dbReference type="EMBL" id="GMI31920.1"/>
    </source>
</evidence>
<accession>A0A9W7L4M2</accession>
<dbReference type="Proteomes" id="UP001165082">
    <property type="component" value="Unassembled WGS sequence"/>
</dbReference>